<sequence length="87" mass="10340">MEQEFTEPLKLAIRILNPLLLTYQARCTRVAQKHEHGRREARTGDEAYDQPITKLIRPNPHGHYDYGYSTNEDLFWHMECTNTNHKE</sequence>
<name>A0A835N4C9_9ROSI</name>
<proteinExistence type="predicted"/>
<dbReference type="EMBL" id="JADGMS010000003">
    <property type="protein sequence ID" value="KAF9686038.1"/>
    <property type="molecule type" value="Genomic_DNA"/>
</dbReference>
<keyword evidence="2" id="KW-1185">Reference proteome</keyword>
<organism evidence="1 2">
    <name type="scientific">Salix dunnii</name>
    <dbReference type="NCBI Taxonomy" id="1413687"/>
    <lineage>
        <taxon>Eukaryota</taxon>
        <taxon>Viridiplantae</taxon>
        <taxon>Streptophyta</taxon>
        <taxon>Embryophyta</taxon>
        <taxon>Tracheophyta</taxon>
        <taxon>Spermatophyta</taxon>
        <taxon>Magnoliopsida</taxon>
        <taxon>eudicotyledons</taxon>
        <taxon>Gunneridae</taxon>
        <taxon>Pentapetalae</taxon>
        <taxon>rosids</taxon>
        <taxon>fabids</taxon>
        <taxon>Malpighiales</taxon>
        <taxon>Salicaceae</taxon>
        <taxon>Saliceae</taxon>
        <taxon>Salix</taxon>
    </lineage>
</organism>
<evidence type="ECO:0000313" key="1">
    <source>
        <dbReference type="EMBL" id="KAF9686038.1"/>
    </source>
</evidence>
<dbReference type="AlphaFoldDB" id="A0A835N4C9"/>
<comment type="caution">
    <text evidence="1">The sequence shown here is derived from an EMBL/GenBank/DDBJ whole genome shotgun (WGS) entry which is preliminary data.</text>
</comment>
<gene>
    <name evidence="1" type="ORF">SADUNF_Sadunf03G0116800</name>
</gene>
<reference evidence="1 2" key="1">
    <citation type="submission" date="2020-10" db="EMBL/GenBank/DDBJ databases">
        <title>Plant Genome Project.</title>
        <authorList>
            <person name="Zhang R.-G."/>
        </authorList>
    </citation>
    <scope>NUCLEOTIDE SEQUENCE [LARGE SCALE GENOMIC DNA]</scope>
    <source>
        <strain evidence="1">FAFU-HL-1</strain>
        <tissue evidence="1">Leaf</tissue>
    </source>
</reference>
<dbReference type="Proteomes" id="UP000657918">
    <property type="component" value="Unassembled WGS sequence"/>
</dbReference>
<evidence type="ECO:0000313" key="2">
    <source>
        <dbReference type="Proteomes" id="UP000657918"/>
    </source>
</evidence>
<accession>A0A835N4C9</accession>
<protein>
    <submittedName>
        <fullName evidence="1">Uncharacterized protein</fullName>
    </submittedName>
</protein>